<dbReference type="RefSeq" id="WP_367854096.1">
    <property type="nucleotide sequence ID" value="NZ_JBFOHK010000002.1"/>
</dbReference>
<evidence type="ECO:0000313" key="2">
    <source>
        <dbReference type="EMBL" id="MEW9572036.1"/>
    </source>
</evidence>
<dbReference type="PROSITE" id="PS51257">
    <property type="entry name" value="PROKAR_LIPOPROTEIN"/>
    <property type="match status" value="1"/>
</dbReference>
<reference evidence="2 3" key="1">
    <citation type="submission" date="2024-06" db="EMBL/GenBank/DDBJ databases">
        <authorList>
            <person name="Woo H."/>
        </authorList>
    </citation>
    <scope>NUCLEOTIDE SEQUENCE [LARGE SCALE GENOMIC DNA]</scope>
    <source>
        <strain evidence="2 3">Si-c</strain>
    </source>
</reference>
<dbReference type="Proteomes" id="UP001556220">
    <property type="component" value="Unassembled WGS sequence"/>
</dbReference>
<feature type="signal peptide" evidence="1">
    <location>
        <begin position="1"/>
        <end position="25"/>
    </location>
</feature>
<feature type="chain" id="PRO_5047104906" description="Lipoprotein" evidence="1">
    <location>
        <begin position="26"/>
        <end position="74"/>
    </location>
</feature>
<name>A0ABV3QEX4_9GAMM</name>
<proteinExistence type="predicted"/>
<accession>A0ABV3QEX4</accession>
<gene>
    <name evidence="2" type="ORF">ABQJ54_09735</name>
</gene>
<organism evidence="2 3">
    <name type="scientific">Rhodanobacter lycopersici</name>
    <dbReference type="NCBI Taxonomy" id="3162487"/>
    <lineage>
        <taxon>Bacteria</taxon>
        <taxon>Pseudomonadati</taxon>
        <taxon>Pseudomonadota</taxon>
        <taxon>Gammaproteobacteria</taxon>
        <taxon>Lysobacterales</taxon>
        <taxon>Rhodanobacteraceae</taxon>
        <taxon>Rhodanobacter</taxon>
    </lineage>
</organism>
<evidence type="ECO:0000313" key="3">
    <source>
        <dbReference type="Proteomes" id="UP001556220"/>
    </source>
</evidence>
<keyword evidence="1" id="KW-0732">Signal</keyword>
<sequence length="74" mass="7816">MKATLPLLCLLTLAACSGKPPTPTAAAQPAAAASSRVATPWDAMKADEQRAKDVQKIVDKQAADQRKQIEAQTQ</sequence>
<comment type="caution">
    <text evidence="2">The sequence shown here is derived from an EMBL/GenBank/DDBJ whole genome shotgun (WGS) entry which is preliminary data.</text>
</comment>
<evidence type="ECO:0008006" key="4">
    <source>
        <dbReference type="Google" id="ProtNLM"/>
    </source>
</evidence>
<protein>
    <recommendedName>
        <fullName evidence="4">Lipoprotein</fullName>
    </recommendedName>
</protein>
<keyword evidence="3" id="KW-1185">Reference proteome</keyword>
<dbReference type="EMBL" id="JBFOHK010000002">
    <property type="protein sequence ID" value="MEW9572036.1"/>
    <property type="molecule type" value="Genomic_DNA"/>
</dbReference>
<evidence type="ECO:0000256" key="1">
    <source>
        <dbReference type="SAM" id="SignalP"/>
    </source>
</evidence>